<reference evidence="1 2" key="1">
    <citation type="submission" date="2020-09" db="EMBL/GenBank/DDBJ databases">
        <title>De no assembly of potato wild relative species, Solanum commersonii.</title>
        <authorList>
            <person name="Cho K."/>
        </authorList>
    </citation>
    <scope>NUCLEOTIDE SEQUENCE [LARGE SCALE GENOMIC DNA]</scope>
    <source>
        <strain evidence="1">LZ3.2</strain>
        <tissue evidence="1">Leaf</tissue>
    </source>
</reference>
<dbReference type="AlphaFoldDB" id="A0A9J6AWN0"/>
<evidence type="ECO:0000313" key="2">
    <source>
        <dbReference type="Proteomes" id="UP000824120"/>
    </source>
</evidence>
<evidence type="ECO:0000313" key="1">
    <source>
        <dbReference type="EMBL" id="KAG5628527.1"/>
    </source>
</evidence>
<keyword evidence="2" id="KW-1185">Reference proteome</keyword>
<comment type="caution">
    <text evidence="1">The sequence shown here is derived from an EMBL/GenBank/DDBJ whole genome shotgun (WGS) entry which is preliminary data.</text>
</comment>
<accession>A0A9J6AWN0</accession>
<gene>
    <name evidence="1" type="ORF">H5410_000244</name>
</gene>
<proteinExistence type="predicted"/>
<sequence>MKWRLASNVLCDKNVSPSPKGKVLASQEFIRSVDDECSRDEDAKKDVWHTRRYEIRIEDVRGKERVA</sequence>
<organism evidence="1 2">
    <name type="scientific">Solanum commersonii</name>
    <name type="common">Commerson's wild potato</name>
    <name type="synonym">Commerson's nightshade</name>
    <dbReference type="NCBI Taxonomy" id="4109"/>
    <lineage>
        <taxon>Eukaryota</taxon>
        <taxon>Viridiplantae</taxon>
        <taxon>Streptophyta</taxon>
        <taxon>Embryophyta</taxon>
        <taxon>Tracheophyta</taxon>
        <taxon>Spermatophyta</taxon>
        <taxon>Magnoliopsida</taxon>
        <taxon>eudicotyledons</taxon>
        <taxon>Gunneridae</taxon>
        <taxon>Pentapetalae</taxon>
        <taxon>asterids</taxon>
        <taxon>lamiids</taxon>
        <taxon>Solanales</taxon>
        <taxon>Solanaceae</taxon>
        <taxon>Solanoideae</taxon>
        <taxon>Solaneae</taxon>
        <taxon>Solanum</taxon>
    </lineage>
</organism>
<protein>
    <submittedName>
        <fullName evidence="1">Uncharacterized protein</fullName>
    </submittedName>
</protein>
<dbReference type="Proteomes" id="UP000824120">
    <property type="component" value="Chromosome 1"/>
</dbReference>
<name>A0A9J6AWN0_SOLCO</name>
<dbReference type="EMBL" id="JACXVP010000001">
    <property type="protein sequence ID" value="KAG5628527.1"/>
    <property type="molecule type" value="Genomic_DNA"/>
</dbReference>